<keyword evidence="1" id="KW-0812">Transmembrane</keyword>
<proteinExistence type="predicted"/>
<dbReference type="EMBL" id="CAXAMM010016880">
    <property type="protein sequence ID" value="CAK9039989.1"/>
    <property type="molecule type" value="Genomic_DNA"/>
</dbReference>
<evidence type="ECO:0000256" key="1">
    <source>
        <dbReference type="SAM" id="Phobius"/>
    </source>
</evidence>
<feature type="transmembrane region" description="Helical" evidence="1">
    <location>
        <begin position="74"/>
        <end position="91"/>
    </location>
</feature>
<sequence>MKVASAVMSAPVHIGKLRCNVAVLMAALSACLTLLSYSGVRREQMKSDQLAASSQGFMMRDWEKPKLFYVERNFWISLLGLTLWMTAWRLEATFRWRPRPPKVPMNLKVTRLLWILVGFAALLLADLPLCRLNYQLQLSYYVTPEKESLLSAAPACAGVFESNAGACGSFCAQVRRVAEERQNCVFFVS</sequence>
<keyword evidence="1" id="KW-0472">Membrane</keyword>
<feature type="transmembrane region" description="Helical" evidence="1">
    <location>
        <begin position="112"/>
        <end position="129"/>
    </location>
</feature>
<dbReference type="PROSITE" id="PS51257">
    <property type="entry name" value="PROKAR_LIPOPROTEIN"/>
    <property type="match status" value="1"/>
</dbReference>
<gene>
    <name evidence="2" type="ORF">SCF082_LOCUS23329</name>
</gene>
<evidence type="ECO:0000313" key="2">
    <source>
        <dbReference type="EMBL" id="CAK9039989.1"/>
    </source>
</evidence>
<name>A0ABP0LLH5_9DINO</name>
<reference evidence="2 3" key="1">
    <citation type="submission" date="2024-02" db="EMBL/GenBank/DDBJ databases">
        <authorList>
            <person name="Chen Y."/>
            <person name="Shah S."/>
            <person name="Dougan E. K."/>
            <person name="Thang M."/>
            <person name="Chan C."/>
        </authorList>
    </citation>
    <scope>NUCLEOTIDE SEQUENCE [LARGE SCALE GENOMIC DNA]</scope>
</reference>
<keyword evidence="1" id="KW-1133">Transmembrane helix</keyword>
<accession>A0ABP0LLH5</accession>
<comment type="caution">
    <text evidence="2">The sequence shown here is derived from an EMBL/GenBank/DDBJ whole genome shotgun (WGS) entry which is preliminary data.</text>
</comment>
<feature type="transmembrane region" description="Helical" evidence="1">
    <location>
        <begin position="21"/>
        <end position="40"/>
    </location>
</feature>
<evidence type="ECO:0000313" key="3">
    <source>
        <dbReference type="Proteomes" id="UP001642464"/>
    </source>
</evidence>
<organism evidence="2 3">
    <name type="scientific">Durusdinium trenchii</name>
    <dbReference type="NCBI Taxonomy" id="1381693"/>
    <lineage>
        <taxon>Eukaryota</taxon>
        <taxon>Sar</taxon>
        <taxon>Alveolata</taxon>
        <taxon>Dinophyceae</taxon>
        <taxon>Suessiales</taxon>
        <taxon>Symbiodiniaceae</taxon>
        <taxon>Durusdinium</taxon>
    </lineage>
</organism>
<dbReference type="Proteomes" id="UP001642464">
    <property type="component" value="Unassembled WGS sequence"/>
</dbReference>
<protein>
    <submittedName>
        <fullName evidence="2">Uncharacterized protein</fullName>
    </submittedName>
</protein>
<keyword evidence="3" id="KW-1185">Reference proteome</keyword>